<feature type="region of interest" description="Disordered" evidence="14">
    <location>
        <begin position="1"/>
        <end position="24"/>
    </location>
</feature>
<dbReference type="InterPro" id="IPR002401">
    <property type="entry name" value="Cyt_P450_E_grp-I"/>
</dbReference>
<keyword evidence="7" id="KW-1133">Transmembrane helix</keyword>
<dbReference type="Pfam" id="PF00067">
    <property type="entry name" value="p450"/>
    <property type="match status" value="1"/>
</dbReference>
<evidence type="ECO:0000256" key="9">
    <source>
        <dbReference type="ARBA" id="ARBA00023004"/>
    </source>
</evidence>
<protein>
    <submittedName>
        <fullName evidence="15">Cytochrome</fullName>
    </submittedName>
</protein>
<dbReference type="PANTHER" id="PTHR47953">
    <property type="entry name" value="OS08G0105600 PROTEIN"/>
    <property type="match status" value="1"/>
</dbReference>
<dbReference type="PRINTS" id="PR00463">
    <property type="entry name" value="EP450I"/>
</dbReference>
<dbReference type="AlphaFoldDB" id="A0ABD1WFR0"/>
<dbReference type="Gene3D" id="1.10.630.10">
    <property type="entry name" value="Cytochrome P450"/>
    <property type="match status" value="1"/>
</dbReference>
<organism evidence="15 16">
    <name type="scientific">Forsythia ovata</name>
    <dbReference type="NCBI Taxonomy" id="205694"/>
    <lineage>
        <taxon>Eukaryota</taxon>
        <taxon>Viridiplantae</taxon>
        <taxon>Streptophyta</taxon>
        <taxon>Embryophyta</taxon>
        <taxon>Tracheophyta</taxon>
        <taxon>Spermatophyta</taxon>
        <taxon>Magnoliopsida</taxon>
        <taxon>eudicotyledons</taxon>
        <taxon>Gunneridae</taxon>
        <taxon>Pentapetalae</taxon>
        <taxon>asterids</taxon>
        <taxon>lamiids</taxon>
        <taxon>Lamiales</taxon>
        <taxon>Oleaceae</taxon>
        <taxon>Forsythieae</taxon>
        <taxon>Forsythia</taxon>
    </lineage>
</organism>
<evidence type="ECO:0000256" key="10">
    <source>
        <dbReference type="ARBA" id="ARBA00023033"/>
    </source>
</evidence>
<dbReference type="InterPro" id="IPR001128">
    <property type="entry name" value="Cyt_P450"/>
</dbReference>
<dbReference type="PROSITE" id="PS00086">
    <property type="entry name" value="CYTOCHROME_P450"/>
    <property type="match status" value="1"/>
</dbReference>
<evidence type="ECO:0000256" key="8">
    <source>
        <dbReference type="ARBA" id="ARBA00023002"/>
    </source>
</evidence>
<dbReference type="InterPro" id="IPR036396">
    <property type="entry name" value="Cyt_P450_sf"/>
</dbReference>
<comment type="caution">
    <text evidence="15">The sequence shown here is derived from an EMBL/GenBank/DDBJ whole genome shotgun (WGS) entry which is preliminary data.</text>
</comment>
<evidence type="ECO:0000256" key="2">
    <source>
        <dbReference type="ARBA" id="ARBA00010617"/>
    </source>
</evidence>
<dbReference type="GO" id="GO:0046872">
    <property type="term" value="F:metal ion binding"/>
    <property type="evidence" value="ECO:0007669"/>
    <property type="project" value="UniProtKB-KW"/>
</dbReference>
<evidence type="ECO:0000256" key="11">
    <source>
        <dbReference type="ARBA" id="ARBA00023136"/>
    </source>
</evidence>
<keyword evidence="5 12" id="KW-0479">Metal-binding</keyword>
<keyword evidence="4" id="KW-0812">Transmembrane</keyword>
<evidence type="ECO:0000256" key="3">
    <source>
        <dbReference type="ARBA" id="ARBA00022617"/>
    </source>
</evidence>
<dbReference type="InterPro" id="IPR017972">
    <property type="entry name" value="Cyt_P450_CS"/>
</dbReference>
<name>A0ABD1WFR0_9LAMI</name>
<dbReference type="PRINTS" id="PR00385">
    <property type="entry name" value="P450"/>
</dbReference>
<dbReference type="FunFam" id="1.10.630.10:FF:000043">
    <property type="entry name" value="Cytochrome P450 99A2"/>
    <property type="match status" value="1"/>
</dbReference>
<comment type="cofactor">
    <cofactor evidence="12">
        <name>heme</name>
        <dbReference type="ChEBI" id="CHEBI:30413"/>
    </cofactor>
</comment>
<evidence type="ECO:0000256" key="14">
    <source>
        <dbReference type="SAM" id="MobiDB-lite"/>
    </source>
</evidence>
<evidence type="ECO:0000256" key="12">
    <source>
        <dbReference type="PIRSR" id="PIRSR602401-1"/>
    </source>
</evidence>
<dbReference type="InterPro" id="IPR052306">
    <property type="entry name" value="CYP450_71D"/>
</dbReference>
<evidence type="ECO:0000256" key="1">
    <source>
        <dbReference type="ARBA" id="ARBA00004606"/>
    </source>
</evidence>
<keyword evidence="9 12" id="KW-0408">Iron</keyword>
<gene>
    <name evidence="15" type="ORF">Fot_10050</name>
</gene>
<comment type="similarity">
    <text evidence="2 13">Belongs to the cytochrome P450 family.</text>
</comment>
<dbReference type="Proteomes" id="UP001604277">
    <property type="component" value="Unassembled WGS sequence"/>
</dbReference>
<keyword evidence="3 12" id="KW-0349">Heme</keyword>
<comment type="subcellular location">
    <subcellularLocation>
        <location evidence="1">Membrane</location>
        <topology evidence="1">Single-pass type II membrane protein</topology>
    </subcellularLocation>
</comment>
<reference evidence="16" key="1">
    <citation type="submission" date="2024-07" db="EMBL/GenBank/DDBJ databases">
        <title>Two chromosome-level genome assemblies of Korean endemic species Abeliophyllum distichum and Forsythia ovata (Oleaceae).</title>
        <authorList>
            <person name="Jang H."/>
        </authorList>
    </citation>
    <scope>NUCLEOTIDE SEQUENCE [LARGE SCALE GENOMIC DNA]</scope>
</reference>
<feature type="binding site" description="axial binding residue" evidence="12">
    <location>
        <position position="395"/>
    </location>
    <ligand>
        <name>heme</name>
        <dbReference type="ChEBI" id="CHEBI:30413"/>
    </ligand>
    <ligandPart>
        <name>Fe</name>
        <dbReference type="ChEBI" id="CHEBI:18248"/>
    </ligandPart>
</feature>
<evidence type="ECO:0000256" key="7">
    <source>
        <dbReference type="ARBA" id="ARBA00022989"/>
    </source>
</evidence>
<sequence>MGTATKFNNKSKTKNHQKLPPGKYGPLMHLKLGEVSTIAVSSPLFAKEVLKNHDPSCADRPETLATKIMWYDFSFCPYGEYWRQMRKICIMELLSSKNVRSFESIRLEEASRLVESIRSSSQEVTINLSEKVYFYISSITCRAVFGKVCSDPDTLINVLKNAVALAAGFGFADLFPSSKMLNIFNWNKFKLLKMHRKLDSILEDIIDEHQEKSADGSGESGDEDLVDVFLRLKNSRTLEFPIENENIKAIIFDVFSAGTETSSTTLDWAMVELMKNPLVMVKAQDEIRQVLKDRKRVNESDIQTLKYLKLVIKETLRLHPPITLIPRACREEFEINGYKIPLKAKVMINTWAMGRNLDIWHRPESFEPERFENNSVDFLGSHFEYIPFGSGRRFCPGMASGLATIELILSQLLYHFDWKFPEGISSNDLDMTEAEGLTVSRKENLYLIAKPYNPSIVD</sequence>
<dbReference type="GO" id="GO:0004497">
    <property type="term" value="F:monooxygenase activity"/>
    <property type="evidence" value="ECO:0007669"/>
    <property type="project" value="UniProtKB-KW"/>
</dbReference>
<dbReference type="GO" id="GO:0016020">
    <property type="term" value="C:membrane"/>
    <property type="evidence" value="ECO:0007669"/>
    <property type="project" value="UniProtKB-SubCell"/>
</dbReference>
<keyword evidence="10 13" id="KW-0503">Monooxygenase</keyword>
<keyword evidence="11" id="KW-0472">Membrane</keyword>
<keyword evidence="8 13" id="KW-0560">Oxidoreductase</keyword>
<evidence type="ECO:0000313" key="15">
    <source>
        <dbReference type="EMBL" id="KAL2548520.1"/>
    </source>
</evidence>
<dbReference type="PANTHER" id="PTHR47953:SF16">
    <property type="entry name" value="CYTOCHROME P450 71D8"/>
    <property type="match status" value="1"/>
</dbReference>
<keyword evidence="16" id="KW-1185">Reference proteome</keyword>
<dbReference type="EMBL" id="JBFOLJ010000003">
    <property type="protein sequence ID" value="KAL2548520.1"/>
    <property type="molecule type" value="Genomic_DNA"/>
</dbReference>
<keyword evidence="6" id="KW-0735">Signal-anchor</keyword>
<evidence type="ECO:0000256" key="6">
    <source>
        <dbReference type="ARBA" id="ARBA00022968"/>
    </source>
</evidence>
<accession>A0ABD1WFR0</accession>
<proteinExistence type="inferred from homology"/>
<evidence type="ECO:0000256" key="5">
    <source>
        <dbReference type="ARBA" id="ARBA00022723"/>
    </source>
</evidence>
<evidence type="ECO:0000313" key="16">
    <source>
        <dbReference type="Proteomes" id="UP001604277"/>
    </source>
</evidence>
<evidence type="ECO:0000256" key="13">
    <source>
        <dbReference type="RuleBase" id="RU000461"/>
    </source>
</evidence>
<dbReference type="CDD" id="cd11072">
    <property type="entry name" value="CYP71-like"/>
    <property type="match status" value="1"/>
</dbReference>
<dbReference type="SUPFAM" id="SSF48264">
    <property type="entry name" value="Cytochrome P450"/>
    <property type="match status" value="1"/>
</dbReference>
<evidence type="ECO:0000256" key="4">
    <source>
        <dbReference type="ARBA" id="ARBA00022692"/>
    </source>
</evidence>